<dbReference type="SUPFAM" id="SSF47954">
    <property type="entry name" value="Cyclin-like"/>
    <property type="match status" value="1"/>
</dbReference>
<evidence type="ECO:0000259" key="8">
    <source>
        <dbReference type="SMART" id="SM00836"/>
    </source>
</evidence>
<evidence type="ECO:0000259" key="7">
    <source>
        <dbReference type="SMART" id="SM00385"/>
    </source>
</evidence>
<keyword evidence="2" id="KW-0132">Cell division</keyword>
<dbReference type="InterPro" id="IPR006671">
    <property type="entry name" value="Cyclin_N"/>
</dbReference>
<evidence type="ECO:0000256" key="5">
    <source>
        <dbReference type="ARBA" id="ARBA00049339"/>
    </source>
</evidence>
<evidence type="ECO:0000256" key="3">
    <source>
        <dbReference type="ARBA" id="ARBA00023127"/>
    </source>
</evidence>
<gene>
    <name evidence="10" type="ORF">IFM89_006380</name>
</gene>
<dbReference type="InterPro" id="IPR048258">
    <property type="entry name" value="Cyclins_cyclin-box"/>
</dbReference>
<feature type="domain" description="Cyclin-like" evidence="7">
    <location>
        <begin position="373"/>
        <end position="459"/>
    </location>
</feature>
<dbReference type="SUPFAM" id="SSF47323">
    <property type="entry name" value="Anticodon-binding domain of a subclass of class I aminoacyl-tRNA synthetases"/>
    <property type="match status" value="1"/>
</dbReference>
<dbReference type="PANTHER" id="PTHR11956:SF5">
    <property type="entry name" value="ARGININE--TRNA LIGASE, CYTOPLASMIC"/>
    <property type="match status" value="1"/>
</dbReference>
<dbReference type="Pfam" id="PF00134">
    <property type="entry name" value="Cyclin_N"/>
    <property type="match status" value="1"/>
</dbReference>
<feature type="domain" description="Argonaute linker 1" evidence="9">
    <location>
        <begin position="194"/>
        <end position="241"/>
    </location>
</feature>
<dbReference type="InterPro" id="IPR014811">
    <property type="entry name" value="ArgoL1"/>
</dbReference>
<dbReference type="GO" id="GO:0006420">
    <property type="term" value="P:arginyl-tRNA aminoacylation"/>
    <property type="evidence" value="ECO:0007669"/>
    <property type="project" value="InterPro"/>
</dbReference>
<dbReference type="OrthoDB" id="673267at2759"/>
<dbReference type="SMART" id="SM00836">
    <property type="entry name" value="DALR_1"/>
    <property type="match status" value="1"/>
</dbReference>
<dbReference type="Gene3D" id="1.10.730.10">
    <property type="entry name" value="Isoleucyl-tRNA Synthetase, Domain 1"/>
    <property type="match status" value="1"/>
</dbReference>
<dbReference type="InterPro" id="IPR036915">
    <property type="entry name" value="Cyclin-like_sf"/>
</dbReference>
<dbReference type="GO" id="GO:0051301">
    <property type="term" value="P:cell division"/>
    <property type="evidence" value="ECO:0007669"/>
    <property type="project" value="UniProtKB-KW"/>
</dbReference>
<dbReference type="AlphaFoldDB" id="A0A835LQI9"/>
<dbReference type="SMART" id="SM01163">
    <property type="entry name" value="DUF1785"/>
    <property type="match status" value="1"/>
</dbReference>
<dbReference type="Pfam" id="PF05746">
    <property type="entry name" value="DALR_1"/>
    <property type="match status" value="1"/>
</dbReference>
<dbReference type="InterPro" id="IPR009080">
    <property type="entry name" value="tRNAsynth_Ia_anticodon-bd"/>
</dbReference>
<dbReference type="GO" id="GO:0004814">
    <property type="term" value="F:arginine-tRNA ligase activity"/>
    <property type="evidence" value="ECO:0007669"/>
    <property type="project" value="UniProtKB-EC"/>
</dbReference>
<dbReference type="GO" id="GO:0005524">
    <property type="term" value="F:ATP binding"/>
    <property type="evidence" value="ECO:0007669"/>
    <property type="project" value="InterPro"/>
</dbReference>
<keyword evidence="3 6" id="KW-0195">Cyclin</keyword>
<comment type="similarity">
    <text evidence="6">Belongs to the cyclin family.</text>
</comment>
<comment type="catalytic activity">
    <reaction evidence="5">
        <text>tRNA(Arg) + L-arginine + ATP = L-arginyl-tRNA(Arg) + AMP + diphosphate</text>
        <dbReference type="Rhea" id="RHEA:20301"/>
        <dbReference type="Rhea" id="RHEA-COMP:9658"/>
        <dbReference type="Rhea" id="RHEA-COMP:9673"/>
        <dbReference type="ChEBI" id="CHEBI:30616"/>
        <dbReference type="ChEBI" id="CHEBI:32682"/>
        <dbReference type="ChEBI" id="CHEBI:33019"/>
        <dbReference type="ChEBI" id="CHEBI:78442"/>
        <dbReference type="ChEBI" id="CHEBI:78513"/>
        <dbReference type="ChEBI" id="CHEBI:456215"/>
        <dbReference type="EC" id="6.1.1.19"/>
    </reaction>
</comment>
<reference evidence="10 11" key="1">
    <citation type="submission" date="2020-10" db="EMBL/GenBank/DDBJ databases">
        <title>The Coptis chinensis genome and diversification of protoberbering-type alkaloids.</title>
        <authorList>
            <person name="Wang B."/>
            <person name="Shu S."/>
            <person name="Song C."/>
            <person name="Liu Y."/>
        </authorList>
    </citation>
    <scope>NUCLEOTIDE SEQUENCE [LARGE SCALE GENOMIC DNA]</scope>
    <source>
        <strain evidence="10">HL-2020</strain>
        <tissue evidence="10">Leaf</tissue>
    </source>
</reference>
<evidence type="ECO:0000256" key="6">
    <source>
        <dbReference type="RuleBase" id="RU000383"/>
    </source>
</evidence>
<dbReference type="EC" id="6.1.1.19" evidence="1"/>
<dbReference type="Proteomes" id="UP000631114">
    <property type="component" value="Unassembled WGS sequence"/>
</dbReference>
<evidence type="ECO:0000259" key="9">
    <source>
        <dbReference type="SMART" id="SM01163"/>
    </source>
</evidence>
<evidence type="ECO:0000313" key="10">
    <source>
        <dbReference type="EMBL" id="KAF9604373.1"/>
    </source>
</evidence>
<comment type="caution">
    <text evidence="10">The sequence shown here is derived from an EMBL/GenBank/DDBJ whole genome shotgun (WGS) entry which is preliminary data.</text>
</comment>
<dbReference type="EMBL" id="JADFTS010000005">
    <property type="protein sequence ID" value="KAF9604373.1"/>
    <property type="molecule type" value="Genomic_DNA"/>
</dbReference>
<organism evidence="10 11">
    <name type="scientific">Coptis chinensis</name>
    <dbReference type="NCBI Taxonomy" id="261450"/>
    <lineage>
        <taxon>Eukaryota</taxon>
        <taxon>Viridiplantae</taxon>
        <taxon>Streptophyta</taxon>
        <taxon>Embryophyta</taxon>
        <taxon>Tracheophyta</taxon>
        <taxon>Spermatophyta</taxon>
        <taxon>Magnoliopsida</taxon>
        <taxon>Ranunculales</taxon>
        <taxon>Ranunculaceae</taxon>
        <taxon>Coptidoideae</taxon>
        <taxon>Coptis</taxon>
    </lineage>
</organism>
<protein>
    <recommendedName>
        <fullName evidence="1">arginine--tRNA ligase</fullName>
        <ecNumber evidence="1">6.1.1.19</ecNumber>
    </recommendedName>
</protein>
<keyword evidence="4" id="KW-0131">Cell cycle</keyword>
<name>A0A835LQI9_9MAGN</name>
<dbReference type="InterPro" id="IPR036085">
    <property type="entry name" value="PAZ_dom_sf"/>
</dbReference>
<feature type="domain" description="DALR anticodon binding" evidence="8">
    <location>
        <begin position="33"/>
        <end position="114"/>
    </location>
</feature>
<dbReference type="SUPFAM" id="SSF101690">
    <property type="entry name" value="PAZ domain"/>
    <property type="match status" value="1"/>
</dbReference>
<dbReference type="Gene3D" id="1.10.472.10">
    <property type="entry name" value="Cyclin-like"/>
    <property type="match status" value="1"/>
</dbReference>
<evidence type="ECO:0000256" key="1">
    <source>
        <dbReference type="ARBA" id="ARBA00012837"/>
    </source>
</evidence>
<dbReference type="InterPro" id="IPR013763">
    <property type="entry name" value="Cyclin-like_dom"/>
</dbReference>
<keyword evidence="11" id="KW-1185">Reference proteome</keyword>
<evidence type="ECO:0000313" key="11">
    <source>
        <dbReference type="Proteomes" id="UP000631114"/>
    </source>
</evidence>
<dbReference type="InterPro" id="IPR001278">
    <property type="entry name" value="Arg-tRNA-ligase"/>
</dbReference>
<dbReference type="PROSITE" id="PS00292">
    <property type="entry name" value="CYCLINS"/>
    <property type="match status" value="1"/>
</dbReference>
<accession>A0A835LQI9</accession>
<dbReference type="Pfam" id="PF08699">
    <property type="entry name" value="ArgoL1"/>
    <property type="match status" value="1"/>
</dbReference>
<dbReference type="PANTHER" id="PTHR11956">
    <property type="entry name" value="ARGINYL-TRNA SYNTHETASE"/>
    <property type="match status" value="1"/>
</dbReference>
<evidence type="ECO:0000256" key="2">
    <source>
        <dbReference type="ARBA" id="ARBA00022618"/>
    </source>
</evidence>
<dbReference type="InterPro" id="IPR008909">
    <property type="entry name" value="DALR_anticod-bd"/>
</dbReference>
<sequence>MWHSKYLSLVYWANDDSVRNALHIKKGNTAVYLLYAHACICSIIRKSGKVVEDLKETGTIVLAHPAEHALGLHLLQFAEIVEEACSNLLPNVLCEYLYNLSKNFTTFYTNSQSLFTAGPLPFNSNEYTILLVDDKNGGEGSTRQREFKVAIKFVARPNLKQLQQFLQGKLADAQQEALKALDVVLKESSSNNYIVVGSSFFSPKLGQKSDIGDGLECWKGFYQSLRLTQMGLSLNTDIISPRLYVSLFYYNLDADLLYDLIRQNCTLPTFTTSSSLKKEMALQNHQEQKQTDPHFLIDSLFYEEEKWVDKEVEDEQSYNNKNGRTAPSVLLLEQDLFWEDEELVSLFTKEKSANLVELDYDVCLSIARRQVIEWMLRVHAYYAFSALTAILSVNYLDRFLSSFKFQKDKPWMIQLAAVACLYLAVKVEETQVPLLIRPSRHYTEWDEDHPIHFVGHRAEPVWLECLTNLWPTWTFTSPLVINEVLASASVVAMLVA</sequence>
<proteinExistence type="inferred from homology"/>
<dbReference type="SMART" id="SM00385">
    <property type="entry name" value="CYCLIN"/>
    <property type="match status" value="1"/>
</dbReference>
<evidence type="ECO:0000256" key="4">
    <source>
        <dbReference type="ARBA" id="ARBA00023306"/>
    </source>
</evidence>